<feature type="compositionally biased region" description="Basic and acidic residues" evidence="1">
    <location>
        <begin position="288"/>
        <end position="298"/>
    </location>
</feature>
<evidence type="ECO:0000313" key="3">
    <source>
        <dbReference type="Proteomes" id="UP000813824"/>
    </source>
</evidence>
<name>A0A8K0XR03_9AGAR</name>
<reference evidence="2" key="1">
    <citation type="journal article" date="2021" name="New Phytol.">
        <title>Evolutionary innovations through gain and loss of genes in the ectomycorrhizal Boletales.</title>
        <authorList>
            <person name="Wu G."/>
            <person name="Miyauchi S."/>
            <person name="Morin E."/>
            <person name="Kuo A."/>
            <person name="Drula E."/>
            <person name="Varga T."/>
            <person name="Kohler A."/>
            <person name="Feng B."/>
            <person name="Cao Y."/>
            <person name="Lipzen A."/>
            <person name="Daum C."/>
            <person name="Hundley H."/>
            <person name="Pangilinan J."/>
            <person name="Johnson J."/>
            <person name="Barry K."/>
            <person name="LaButti K."/>
            <person name="Ng V."/>
            <person name="Ahrendt S."/>
            <person name="Min B."/>
            <person name="Choi I.G."/>
            <person name="Park H."/>
            <person name="Plett J.M."/>
            <person name="Magnuson J."/>
            <person name="Spatafora J.W."/>
            <person name="Nagy L.G."/>
            <person name="Henrissat B."/>
            <person name="Grigoriev I.V."/>
            <person name="Yang Z.L."/>
            <person name="Xu J."/>
            <person name="Martin F.M."/>
        </authorList>
    </citation>
    <scope>NUCLEOTIDE SEQUENCE</scope>
    <source>
        <strain evidence="2">KKN 215</strain>
    </source>
</reference>
<feature type="compositionally biased region" description="Basic and acidic residues" evidence="1">
    <location>
        <begin position="24"/>
        <end position="38"/>
    </location>
</feature>
<feature type="compositionally biased region" description="Polar residues" evidence="1">
    <location>
        <begin position="1"/>
        <end position="16"/>
    </location>
</feature>
<feature type="compositionally biased region" description="Polar residues" evidence="1">
    <location>
        <begin position="140"/>
        <end position="183"/>
    </location>
</feature>
<feature type="compositionally biased region" description="Polar residues" evidence="1">
    <location>
        <begin position="299"/>
        <end position="309"/>
    </location>
</feature>
<feature type="compositionally biased region" description="Polar residues" evidence="1">
    <location>
        <begin position="44"/>
        <end position="56"/>
    </location>
</feature>
<sequence>MIISPSTPTLAASNEGSAPVASPRSDELKLQQTRDLEPIHPSPRANSEPTPTSLVDRQQRPTLFLGTVGISPVSPAIAEEGGSTITQGPDPYSAVSGQSLTYASRSPTPELVRSPTLTESSITPSEEEGLTPTDIVGDSSPEQSPQSRSASVHSLQEITQTNIPTSALTRSANSSRAPSRLSTPVSHYDIVVSPATDRAARHAEIEAHSRAASRLSMASNYSMIPQASPQHALPGGASAVLNGHTSNRPDSRMSRPRTPLSYYAVTSSIQADARVNERGHSRSTSRLSRADSRPESRTSRISGHSQAQTAPVLPSPPSSGPPSTRLSRTVTTESQYFF</sequence>
<keyword evidence="3" id="KW-1185">Reference proteome</keyword>
<dbReference type="Proteomes" id="UP000813824">
    <property type="component" value="Unassembled WGS sequence"/>
</dbReference>
<comment type="caution">
    <text evidence="2">The sequence shown here is derived from an EMBL/GenBank/DDBJ whole genome shotgun (WGS) entry which is preliminary data.</text>
</comment>
<feature type="compositionally biased region" description="Polar residues" evidence="1">
    <location>
        <begin position="95"/>
        <end position="107"/>
    </location>
</feature>
<dbReference type="AlphaFoldDB" id="A0A8K0XR03"/>
<feature type="region of interest" description="Disordered" evidence="1">
    <location>
        <begin position="271"/>
        <end position="338"/>
    </location>
</feature>
<dbReference type="EMBL" id="JAEVFJ010000011">
    <property type="protein sequence ID" value="KAH8101806.1"/>
    <property type="molecule type" value="Genomic_DNA"/>
</dbReference>
<proteinExistence type="predicted"/>
<gene>
    <name evidence="2" type="ORF">BXZ70DRAFT_77310</name>
</gene>
<feature type="region of interest" description="Disordered" evidence="1">
    <location>
        <begin position="226"/>
        <end position="257"/>
    </location>
</feature>
<feature type="compositionally biased region" description="Polar residues" evidence="1">
    <location>
        <begin position="115"/>
        <end position="124"/>
    </location>
</feature>
<organism evidence="2 3">
    <name type="scientific">Cristinia sonorae</name>
    <dbReference type="NCBI Taxonomy" id="1940300"/>
    <lineage>
        <taxon>Eukaryota</taxon>
        <taxon>Fungi</taxon>
        <taxon>Dikarya</taxon>
        <taxon>Basidiomycota</taxon>
        <taxon>Agaricomycotina</taxon>
        <taxon>Agaricomycetes</taxon>
        <taxon>Agaricomycetidae</taxon>
        <taxon>Agaricales</taxon>
        <taxon>Pleurotineae</taxon>
        <taxon>Stephanosporaceae</taxon>
        <taxon>Cristinia</taxon>
    </lineage>
</organism>
<feature type="region of interest" description="Disordered" evidence="1">
    <location>
        <begin position="1"/>
        <end position="183"/>
    </location>
</feature>
<accession>A0A8K0XR03</accession>
<protein>
    <submittedName>
        <fullName evidence="2">Uncharacterized protein</fullName>
    </submittedName>
</protein>
<evidence type="ECO:0000313" key="2">
    <source>
        <dbReference type="EMBL" id="KAH8101806.1"/>
    </source>
</evidence>
<evidence type="ECO:0000256" key="1">
    <source>
        <dbReference type="SAM" id="MobiDB-lite"/>
    </source>
</evidence>